<dbReference type="PANTHER" id="PTHR24421:SF10">
    <property type="entry name" value="NITRATE_NITRITE SENSOR PROTEIN NARQ"/>
    <property type="match status" value="1"/>
</dbReference>
<dbReference type="GO" id="GO:0005524">
    <property type="term" value="F:ATP binding"/>
    <property type="evidence" value="ECO:0007669"/>
    <property type="project" value="UniProtKB-KW"/>
</dbReference>
<dbReference type="InterPro" id="IPR003594">
    <property type="entry name" value="HATPase_dom"/>
</dbReference>
<evidence type="ECO:0000313" key="12">
    <source>
        <dbReference type="Proteomes" id="UP000584670"/>
    </source>
</evidence>
<dbReference type="AlphaFoldDB" id="A0A7X1J4Y9"/>
<keyword evidence="3" id="KW-0597">Phosphoprotein</keyword>
<keyword evidence="7" id="KW-0067">ATP-binding</keyword>
<keyword evidence="5" id="KW-0547">Nucleotide-binding</keyword>
<evidence type="ECO:0000256" key="6">
    <source>
        <dbReference type="ARBA" id="ARBA00022777"/>
    </source>
</evidence>
<dbReference type="Pfam" id="PF02518">
    <property type="entry name" value="HATPase_c"/>
    <property type="match status" value="1"/>
</dbReference>
<reference evidence="11 12" key="1">
    <citation type="submission" date="2020-08" db="EMBL/GenBank/DDBJ databases">
        <title>Streptomyces sp. PSKA01 genome sequencing and assembly.</title>
        <authorList>
            <person name="Mandal S."/>
            <person name="Maiti P.K."/>
            <person name="Das P."/>
        </authorList>
    </citation>
    <scope>NUCLEOTIDE SEQUENCE [LARGE SCALE GENOMIC DNA]</scope>
    <source>
        <strain evidence="11 12">PSKA01</strain>
    </source>
</reference>
<dbReference type="PROSITE" id="PS50109">
    <property type="entry name" value="HIS_KIN"/>
    <property type="match status" value="1"/>
</dbReference>
<evidence type="ECO:0000256" key="4">
    <source>
        <dbReference type="ARBA" id="ARBA00022679"/>
    </source>
</evidence>
<dbReference type="GO" id="GO:0016020">
    <property type="term" value="C:membrane"/>
    <property type="evidence" value="ECO:0007669"/>
    <property type="project" value="InterPro"/>
</dbReference>
<gene>
    <name evidence="11" type="ORF">H4N64_22320</name>
</gene>
<dbReference type="InterPro" id="IPR005467">
    <property type="entry name" value="His_kinase_dom"/>
</dbReference>
<feature type="domain" description="Histidine kinase" evidence="10">
    <location>
        <begin position="296"/>
        <end position="385"/>
    </location>
</feature>
<dbReference type="GO" id="GO:0046983">
    <property type="term" value="F:protein dimerization activity"/>
    <property type="evidence" value="ECO:0007669"/>
    <property type="project" value="InterPro"/>
</dbReference>
<evidence type="ECO:0000313" key="11">
    <source>
        <dbReference type="EMBL" id="MBC2904316.1"/>
    </source>
</evidence>
<organism evidence="11 12">
    <name type="scientific">Streptomyces cupreus</name>
    <dbReference type="NCBI Taxonomy" id="2759956"/>
    <lineage>
        <taxon>Bacteria</taxon>
        <taxon>Bacillati</taxon>
        <taxon>Actinomycetota</taxon>
        <taxon>Actinomycetes</taxon>
        <taxon>Kitasatosporales</taxon>
        <taxon>Streptomycetaceae</taxon>
        <taxon>Streptomyces</taxon>
    </lineage>
</organism>
<proteinExistence type="predicted"/>
<dbReference type="Gene3D" id="3.30.565.10">
    <property type="entry name" value="Histidine kinase-like ATPase, C-terminal domain"/>
    <property type="match status" value="1"/>
</dbReference>
<sequence length="390" mass="41006">MRTDTGPPPATPSRPVPWVAPLLYVAVLLAGLTAAAHNSSLATARTAAFVVGLLLLLLLERKPVRPPLAVLAARVVLIVAVAALDDSGLSRALLVLVPFTAYFAFGRTAALALAGGCVAVVLALYTFTAPAWYADPEYVSDLLMLLIGLVLALSMAAVAIGEQRGRARLEEYAARIAELSATHERNRLARDIHDSLGHHLTAIAVQLEKAAAFRDHDPDTADQAVADARRSAGRALDDVRTSVRALRDDRAAPFPLPSALADLVRESNDGRIEVSLQVDGEPYDALGPDGAALTTLYRAAQEALTNVRRHADARHVSVFLTFGAAGARLVVADDGRGFRPGAVTVSQGFGLLGIQERTRLVGGTVGIDSAPGAGTRLTVEVPRAVPETDV</sequence>
<dbReference type="InterPro" id="IPR050482">
    <property type="entry name" value="Sensor_HK_TwoCompSys"/>
</dbReference>
<keyword evidence="8" id="KW-0902">Two-component regulatory system</keyword>
<evidence type="ECO:0000256" key="5">
    <source>
        <dbReference type="ARBA" id="ARBA00022741"/>
    </source>
</evidence>
<dbReference type="Gene3D" id="1.20.5.1930">
    <property type="match status" value="1"/>
</dbReference>
<feature type="transmembrane region" description="Helical" evidence="9">
    <location>
        <begin position="42"/>
        <end position="59"/>
    </location>
</feature>
<keyword evidence="12" id="KW-1185">Reference proteome</keyword>
<keyword evidence="6 11" id="KW-0418">Kinase</keyword>
<dbReference type="InterPro" id="IPR036890">
    <property type="entry name" value="HATPase_C_sf"/>
</dbReference>
<keyword evidence="9" id="KW-1133">Transmembrane helix</keyword>
<keyword evidence="4" id="KW-0808">Transferase</keyword>
<comment type="caution">
    <text evidence="11">The sequence shown here is derived from an EMBL/GenBank/DDBJ whole genome shotgun (WGS) entry which is preliminary data.</text>
</comment>
<feature type="transmembrane region" description="Helical" evidence="9">
    <location>
        <begin position="112"/>
        <end position="133"/>
    </location>
</feature>
<dbReference type="CDD" id="cd16917">
    <property type="entry name" value="HATPase_UhpB-NarQ-NarX-like"/>
    <property type="match status" value="1"/>
</dbReference>
<evidence type="ECO:0000256" key="8">
    <source>
        <dbReference type="ARBA" id="ARBA00023012"/>
    </source>
</evidence>
<evidence type="ECO:0000256" key="3">
    <source>
        <dbReference type="ARBA" id="ARBA00022553"/>
    </source>
</evidence>
<accession>A0A7X1J4Y9</accession>
<dbReference type="RefSeq" id="WP_186284189.1">
    <property type="nucleotide sequence ID" value="NZ_JACMSF010000024.1"/>
</dbReference>
<dbReference type="GO" id="GO:0000155">
    <property type="term" value="F:phosphorelay sensor kinase activity"/>
    <property type="evidence" value="ECO:0007669"/>
    <property type="project" value="InterPro"/>
</dbReference>
<keyword evidence="9" id="KW-0472">Membrane</keyword>
<dbReference type="EMBL" id="JACMSF010000024">
    <property type="protein sequence ID" value="MBC2904316.1"/>
    <property type="molecule type" value="Genomic_DNA"/>
</dbReference>
<keyword evidence="9" id="KW-0812">Transmembrane</keyword>
<dbReference type="PANTHER" id="PTHR24421">
    <property type="entry name" value="NITRATE/NITRITE SENSOR PROTEIN NARX-RELATED"/>
    <property type="match status" value="1"/>
</dbReference>
<feature type="transmembrane region" description="Helical" evidence="9">
    <location>
        <begin position="16"/>
        <end position="36"/>
    </location>
</feature>
<evidence type="ECO:0000256" key="9">
    <source>
        <dbReference type="SAM" id="Phobius"/>
    </source>
</evidence>
<feature type="transmembrane region" description="Helical" evidence="9">
    <location>
        <begin position="139"/>
        <end position="160"/>
    </location>
</feature>
<protein>
    <recommendedName>
        <fullName evidence="2">histidine kinase</fullName>
        <ecNumber evidence="2">2.7.13.3</ecNumber>
    </recommendedName>
</protein>
<dbReference type="Proteomes" id="UP000584670">
    <property type="component" value="Unassembled WGS sequence"/>
</dbReference>
<evidence type="ECO:0000256" key="7">
    <source>
        <dbReference type="ARBA" id="ARBA00022840"/>
    </source>
</evidence>
<dbReference type="EC" id="2.7.13.3" evidence="2"/>
<dbReference type="SUPFAM" id="SSF55874">
    <property type="entry name" value="ATPase domain of HSP90 chaperone/DNA topoisomerase II/histidine kinase"/>
    <property type="match status" value="1"/>
</dbReference>
<comment type="catalytic activity">
    <reaction evidence="1">
        <text>ATP + protein L-histidine = ADP + protein N-phospho-L-histidine.</text>
        <dbReference type="EC" id="2.7.13.3"/>
    </reaction>
</comment>
<evidence type="ECO:0000259" key="10">
    <source>
        <dbReference type="PROSITE" id="PS50109"/>
    </source>
</evidence>
<dbReference type="SMART" id="SM00387">
    <property type="entry name" value="HATPase_c"/>
    <property type="match status" value="1"/>
</dbReference>
<evidence type="ECO:0000256" key="1">
    <source>
        <dbReference type="ARBA" id="ARBA00000085"/>
    </source>
</evidence>
<dbReference type="Pfam" id="PF07730">
    <property type="entry name" value="HisKA_3"/>
    <property type="match status" value="1"/>
</dbReference>
<evidence type="ECO:0000256" key="2">
    <source>
        <dbReference type="ARBA" id="ARBA00012438"/>
    </source>
</evidence>
<dbReference type="InterPro" id="IPR011712">
    <property type="entry name" value="Sig_transdc_His_kin_sub3_dim/P"/>
</dbReference>
<name>A0A7X1J4Y9_9ACTN</name>